<dbReference type="Proteomes" id="UP000320948">
    <property type="component" value="Unassembled WGS sequence"/>
</dbReference>
<gene>
    <name evidence="2" type="ORF">DI628_05040</name>
</gene>
<evidence type="ECO:0000313" key="3">
    <source>
        <dbReference type="Proteomes" id="UP000320948"/>
    </source>
</evidence>
<protein>
    <submittedName>
        <fullName evidence="2">Uncharacterized protein</fullName>
    </submittedName>
</protein>
<proteinExistence type="predicted"/>
<feature type="signal peptide" evidence="1">
    <location>
        <begin position="1"/>
        <end position="31"/>
    </location>
</feature>
<dbReference type="EMBL" id="VAFM01000001">
    <property type="protein sequence ID" value="TKW61989.1"/>
    <property type="molecule type" value="Genomic_DNA"/>
</dbReference>
<name>A0A6N4RFA6_BLAVI</name>
<sequence>MKNMVNIMNIRTAASVAVLACLMLVASAVQAYADGYQRGRSGFSFASNSARTGIYSNNGYTGANTTINRPHRSDWMKKLKEQQRYEDYLQKQAGSTAACGFTGAPSYCYKLVTKPRYPAEMRIVRY</sequence>
<evidence type="ECO:0000313" key="2">
    <source>
        <dbReference type="EMBL" id="TKW61989.1"/>
    </source>
</evidence>
<dbReference type="AlphaFoldDB" id="A0A6N4RFA6"/>
<feature type="chain" id="PRO_5026763674" evidence="1">
    <location>
        <begin position="32"/>
        <end position="126"/>
    </location>
</feature>
<evidence type="ECO:0000256" key="1">
    <source>
        <dbReference type="SAM" id="SignalP"/>
    </source>
</evidence>
<accession>A0A6N4RFA6</accession>
<keyword evidence="1" id="KW-0732">Signal</keyword>
<organism evidence="2 3">
    <name type="scientific">Blastochloris viridis</name>
    <name type="common">Rhodopseudomonas viridis</name>
    <dbReference type="NCBI Taxonomy" id="1079"/>
    <lineage>
        <taxon>Bacteria</taxon>
        <taxon>Pseudomonadati</taxon>
        <taxon>Pseudomonadota</taxon>
        <taxon>Alphaproteobacteria</taxon>
        <taxon>Hyphomicrobiales</taxon>
        <taxon>Blastochloridaceae</taxon>
        <taxon>Blastochloris</taxon>
    </lineage>
</organism>
<comment type="caution">
    <text evidence="2">The sequence shown here is derived from an EMBL/GenBank/DDBJ whole genome shotgun (WGS) entry which is preliminary data.</text>
</comment>
<reference evidence="2 3" key="1">
    <citation type="journal article" date="2017" name="Nat. Commun.">
        <title>In situ click chemistry generation of cyclooxygenase-2 inhibitors.</title>
        <authorList>
            <person name="Bhardwaj A."/>
            <person name="Kaur J."/>
            <person name="Wuest M."/>
            <person name="Wuest F."/>
        </authorList>
    </citation>
    <scope>NUCLEOTIDE SEQUENCE [LARGE SCALE GENOMIC DNA]</scope>
    <source>
        <strain evidence="2">S2_018_000_R2_106</strain>
    </source>
</reference>